<evidence type="ECO:0000256" key="4">
    <source>
        <dbReference type="ARBA" id="ARBA00023172"/>
    </source>
</evidence>
<dbReference type="AlphaFoldDB" id="A0A1Y5S4H6"/>
<evidence type="ECO:0000256" key="5">
    <source>
        <dbReference type="ARBA" id="ARBA00023204"/>
    </source>
</evidence>
<dbReference type="PANTHER" id="PTHR33991:SF1">
    <property type="entry name" value="DNA REPAIR PROTEIN RECO"/>
    <property type="match status" value="1"/>
</dbReference>
<protein>
    <recommendedName>
        <fullName evidence="2 7">DNA repair protein RecO</fullName>
    </recommendedName>
    <alternativeName>
        <fullName evidence="6 7">Recombination protein O</fullName>
    </alternativeName>
</protein>
<evidence type="ECO:0000256" key="1">
    <source>
        <dbReference type="ARBA" id="ARBA00007452"/>
    </source>
</evidence>
<evidence type="ECO:0000313" key="10">
    <source>
        <dbReference type="Proteomes" id="UP000193307"/>
    </source>
</evidence>
<dbReference type="InterPro" id="IPR003717">
    <property type="entry name" value="RecO"/>
</dbReference>
<sequence>MVEWRDQGAVLAVRKYGETSVIVDVFTENHGRHAGVVRGGISRKMTPHLQPGGQVSLTWKARLEDQLGSFTFEPVKSRAAAVMGDPMALSALNSITAMLAFALPEREAHGYLYVDSMSLLDKLGIDPNWPLDYLQWELSLLEELGFGLDLSSCAATGTHDDLIYVSPKTGRAVSRIGAGDWADRMLPLPQCLLGQAPLEYREIARGLLTTGHFLTRFASEMGDKPVPVARVRLLDRIAKTAAKEPLPFVG</sequence>
<dbReference type="PANTHER" id="PTHR33991">
    <property type="entry name" value="DNA REPAIR PROTEIN RECO"/>
    <property type="match status" value="1"/>
</dbReference>
<gene>
    <name evidence="7 9" type="primary">recO</name>
    <name evidence="9" type="ORF">PAM7971_01286</name>
</gene>
<dbReference type="GO" id="GO:0043590">
    <property type="term" value="C:bacterial nucleoid"/>
    <property type="evidence" value="ECO:0007669"/>
    <property type="project" value="TreeGrafter"/>
</dbReference>
<evidence type="ECO:0000256" key="7">
    <source>
        <dbReference type="HAMAP-Rule" id="MF_00201"/>
    </source>
</evidence>
<dbReference type="Gene3D" id="2.40.50.140">
    <property type="entry name" value="Nucleic acid-binding proteins"/>
    <property type="match status" value="1"/>
</dbReference>
<dbReference type="Pfam" id="PF11967">
    <property type="entry name" value="RecO_N"/>
    <property type="match status" value="1"/>
</dbReference>
<reference evidence="9 10" key="1">
    <citation type="submission" date="2017-03" db="EMBL/GenBank/DDBJ databases">
        <authorList>
            <person name="Afonso C.L."/>
            <person name="Miller P.J."/>
            <person name="Scott M.A."/>
            <person name="Spackman E."/>
            <person name="Goraichik I."/>
            <person name="Dimitrov K.M."/>
            <person name="Suarez D.L."/>
            <person name="Swayne D.E."/>
        </authorList>
    </citation>
    <scope>NUCLEOTIDE SEQUENCE [LARGE SCALE GENOMIC DNA]</scope>
    <source>
        <strain evidence="9 10">CECT 7971</strain>
    </source>
</reference>
<dbReference type="InterPro" id="IPR022572">
    <property type="entry name" value="DNA_rep/recomb_RecO_N"/>
</dbReference>
<evidence type="ECO:0000259" key="8">
    <source>
        <dbReference type="Pfam" id="PF11967"/>
    </source>
</evidence>
<dbReference type="SUPFAM" id="SSF57863">
    <property type="entry name" value="ArfGap/RecO-like zinc finger"/>
    <property type="match status" value="1"/>
</dbReference>
<comment type="similarity">
    <text evidence="1 7">Belongs to the RecO family.</text>
</comment>
<keyword evidence="4 7" id="KW-0233">DNA recombination</keyword>
<keyword evidence="5 7" id="KW-0234">DNA repair</keyword>
<keyword evidence="10" id="KW-1185">Reference proteome</keyword>
<dbReference type="NCBIfam" id="TIGR00613">
    <property type="entry name" value="reco"/>
    <property type="match status" value="1"/>
</dbReference>
<accession>A0A1Y5S4H6</accession>
<name>A0A1Y5S4H6_9RHOB</name>
<dbReference type="RefSeq" id="WP_085848171.1">
    <property type="nucleotide sequence ID" value="NZ_FNZV01000008.1"/>
</dbReference>
<keyword evidence="3 7" id="KW-0227">DNA damage</keyword>
<dbReference type="GO" id="GO:0006302">
    <property type="term" value="P:double-strand break repair"/>
    <property type="evidence" value="ECO:0007669"/>
    <property type="project" value="TreeGrafter"/>
</dbReference>
<dbReference type="STRING" id="658057.SAMN04488032_10822"/>
<evidence type="ECO:0000313" key="9">
    <source>
        <dbReference type="EMBL" id="SLN32395.1"/>
    </source>
</evidence>
<dbReference type="InterPro" id="IPR012340">
    <property type="entry name" value="NA-bd_OB-fold"/>
</dbReference>
<dbReference type="InterPro" id="IPR037278">
    <property type="entry name" value="ARFGAP/RecO"/>
</dbReference>
<dbReference type="Pfam" id="PF02565">
    <property type="entry name" value="RecO_C"/>
    <property type="match status" value="1"/>
</dbReference>
<evidence type="ECO:0000256" key="3">
    <source>
        <dbReference type="ARBA" id="ARBA00022763"/>
    </source>
</evidence>
<dbReference type="GO" id="GO:0006310">
    <property type="term" value="P:DNA recombination"/>
    <property type="evidence" value="ECO:0007669"/>
    <property type="project" value="UniProtKB-UniRule"/>
</dbReference>
<comment type="function">
    <text evidence="7">Involved in DNA repair and RecF pathway recombination.</text>
</comment>
<dbReference type="EMBL" id="FWFW01000003">
    <property type="protein sequence ID" value="SLN32395.1"/>
    <property type="molecule type" value="Genomic_DNA"/>
</dbReference>
<dbReference type="Proteomes" id="UP000193307">
    <property type="component" value="Unassembled WGS sequence"/>
</dbReference>
<evidence type="ECO:0000256" key="6">
    <source>
        <dbReference type="ARBA" id="ARBA00033409"/>
    </source>
</evidence>
<proteinExistence type="inferred from homology"/>
<dbReference type="SUPFAM" id="SSF50249">
    <property type="entry name" value="Nucleic acid-binding proteins"/>
    <property type="match status" value="1"/>
</dbReference>
<dbReference type="Gene3D" id="1.20.1440.120">
    <property type="entry name" value="Recombination protein O, C-terminal domain"/>
    <property type="match status" value="1"/>
</dbReference>
<feature type="domain" description="DNA replication/recombination mediator RecO N-terminal" evidence="8">
    <location>
        <begin position="1"/>
        <end position="77"/>
    </location>
</feature>
<dbReference type="OrthoDB" id="9804792at2"/>
<organism evidence="9 10">
    <name type="scientific">Pacificibacter marinus</name>
    <dbReference type="NCBI Taxonomy" id="658057"/>
    <lineage>
        <taxon>Bacteria</taxon>
        <taxon>Pseudomonadati</taxon>
        <taxon>Pseudomonadota</taxon>
        <taxon>Alphaproteobacteria</taxon>
        <taxon>Rhodobacterales</taxon>
        <taxon>Roseobacteraceae</taxon>
        <taxon>Pacificibacter</taxon>
    </lineage>
</organism>
<dbReference type="InterPro" id="IPR042242">
    <property type="entry name" value="RecO_C"/>
</dbReference>
<evidence type="ECO:0000256" key="2">
    <source>
        <dbReference type="ARBA" id="ARBA00021310"/>
    </source>
</evidence>
<dbReference type="HAMAP" id="MF_00201">
    <property type="entry name" value="RecO"/>
    <property type="match status" value="1"/>
</dbReference>